<evidence type="ECO:0000313" key="2">
    <source>
        <dbReference type="Proteomes" id="UP000027002"/>
    </source>
</evidence>
<dbReference type="GeneID" id="66061285"/>
<sequence length="52" mass="6049">MNGDRQRQYQPYVSTVRINRTYQLRLIYQGSALVYQIRGFICSGGQLIRAVP</sequence>
<evidence type="ECO:0000313" key="1">
    <source>
        <dbReference type="EMBL" id="QUC16266.1"/>
    </source>
</evidence>
<protein>
    <submittedName>
        <fullName evidence="1">Uncharacterized protein</fullName>
    </submittedName>
</protein>
<dbReference type="EMBL" id="CP072753">
    <property type="protein sequence ID" value="QUC16266.1"/>
    <property type="molecule type" value="Genomic_DNA"/>
</dbReference>
<name>A0A8E5MEE4_USTVR</name>
<accession>A0A8E5MEE4</accession>
<proteinExistence type="predicted"/>
<organism evidence="1 2">
    <name type="scientific">Ustilaginoidea virens</name>
    <name type="common">Rice false smut fungus</name>
    <name type="synonym">Villosiclava virens</name>
    <dbReference type="NCBI Taxonomy" id="1159556"/>
    <lineage>
        <taxon>Eukaryota</taxon>
        <taxon>Fungi</taxon>
        <taxon>Dikarya</taxon>
        <taxon>Ascomycota</taxon>
        <taxon>Pezizomycotina</taxon>
        <taxon>Sordariomycetes</taxon>
        <taxon>Hypocreomycetidae</taxon>
        <taxon>Hypocreales</taxon>
        <taxon>Clavicipitaceae</taxon>
        <taxon>Ustilaginoidea</taxon>
    </lineage>
</organism>
<dbReference type="KEGG" id="uvi:66061285"/>
<gene>
    <name evidence="1" type="ORF">UV8b_00507</name>
</gene>
<reference evidence="1" key="1">
    <citation type="submission" date="2020-03" db="EMBL/GenBank/DDBJ databases">
        <title>A mixture of massive structural variations and highly conserved coding sequences in Ustilaginoidea virens genome.</title>
        <authorList>
            <person name="Zhang K."/>
            <person name="Zhao Z."/>
            <person name="Zhang Z."/>
            <person name="Li Y."/>
            <person name="Hsiang T."/>
            <person name="Sun W."/>
        </authorList>
    </citation>
    <scope>NUCLEOTIDE SEQUENCE</scope>
    <source>
        <strain evidence="1">UV-8b</strain>
    </source>
</reference>
<keyword evidence="2" id="KW-1185">Reference proteome</keyword>
<dbReference type="Proteomes" id="UP000027002">
    <property type="component" value="Chromosome 1"/>
</dbReference>
<dbReference type="AlphaFoldDB" id="A0A8E5MEE4"/>
<dbReference type="RefSeq" id="XP_042993939.1">
    <property type="nucleotide sequence ID" value="XM_043138005.1"/>
</dbReference>